<gene>
    <name evidence="1" type="ORF">METZ01_LOCUS95410</name>
</gene>
<sequence>MLHQKVIFARMALKWIKIKIKTD</sequence>
<protein>
    <submittedName>
        <fullName evidence="1">Uncharacterized protein</fullName>
    </submittedName>
</protein>
<organism evidence="1">
    <name type="scientific">marine metagenome</name>
    <dbReference type="NCBI Taxonomy" id="408172"/>
    <lineage>
        <taxon>unclassified sequences</taxon>
        <taxon>metagenomes</taxon>
        <taxon>ecological metagenomes</taxon>
    </lineage>
</organism>
<reference evidence="1" key="1">
    <citation type="submission" date="2018-05" db="EMBL/GenBank/DDBJ databases">
        <authorList>
            <person name="Lanie J.A."/>
            <person name="Ng W.-L."/>
            <person name="Kazmierczak K.M."/>
            <person name="Andrzejewski T.M."/>
            <person name="Davidsen T.M."/>
            <person name="Wayne K.J."/>
            <person name="Tettelin H."/>
            <person name="Glass J.I."/>
            <person name="Rusch D."/>
            <person name="Podicherti R."/>
            <person name="Tsui H.-C.T."/>
            <person name="Winkler M.E."/>
        </authorList>
    </citation>
    <scope>NUCLEOTIDE SEQUENCE</scope>
</reference>
<proteinExistence type="predicted"/>
<accession>A0A381VQD4</accession>
<evidence type="ECO:0000313" key="1">
    <source>
        <dbReference type="EMBL" id="SVA42556.1"/>
    </source>
</evidence>
<dbReference type="AlphaFoldDB" id="A0A381VQD4"/>
<name>A0A381VQD4_9ZZZZ</name>
<dbReference type="EMBL" id="UINC01009491">
    <property type="protein sequence ID" value="SVA42556.1"/>
    <property type="molecule type" value="Genomic_DNA"/>
</dbReference>